<keyword evidence="2" id="KW-0812">Transmembrane</keyword>
<evidence type="ECO:0000313" key="4">
    <source>
        <dbReference type="Proteomes" id="UP000279994"/>
    </source>
</evidence>
<dbReference type="RefSeq" id="WP_123224715.1">
    <property type="nucleotide sequence ID" value="NZ_RJSF01000046.1"/>
</dbReference>
<keyword evidence="2" id="KW-0472">Membrane</keyword>
<dbReference type="EMBL" id="RJSF01000046">
    <property type="protein sequence ID" value="RNM12135.1"/>
    <property type="molecule type" value="Genomic_DNA"/>
</dbReference>
<feature type="transmembrane region" description="Helical" evidence="2">
    <location>
        <begin position="138"/>
        <end position="156"/>
    </location>
</feature>
<protein>
    <submittedName>
        <fullName evidence="3">Uncharacterized protein</fullName>
    </submittedName>
</protein>
<accession>A0A3N0GI34</accession>
<dbReference type="AlphaFoldDB" id="A0A3N0GI34"/>
<reference evidence="3 4" key="1">
    <citation type="submission" date="2018-11" db="EMBL/GenBank/DDBJ databases">
        <authorList>
            <person name="Li F."/>
        </authorList>
    </citation>
    <scope>NUCLEOTIDE SEQUENCE [LARGE SCALE GENOMIC DNA]</scope>
    <source>
        <strain evidence="3 4">Gsoil 818</strain>
    </source>
</reference>
<evidence type="ECO:0000256" key="2">
    <source>
        <dbReference type="SAM" id="Phobius"/>
    </source>
</evidence>
<comment type="caution">
    <text evidence="3">The sequence shown here is derived from an EMBL/GenBank/DDBJ whole genome shotgun (WGS) entry which is preliminary data.</text>
</comment>
<gene>
    <name evidence="3" type="ORF">EFL26_20215</name>
</gene>
<feature type="compositionally biased region" description="Basic and acidic residues" evidence="1">
    <location>
        <begin position="259"/>
        <end position="277"/>
    </location>
</feature>
<feature type="compositionally biased region" description="Low complexity" evidence="1">
    <location>
        <begin position="54"/>
        <end position="76"/>
    </location>
</feature>
<dbReference type="OrthoDB" id="3218604at2"/>
<keyword evidence="4" id="KW-1185">Reference proteome</keyword>
<feature type="region of interest" description="Disordered" evidence="1">
    <location>
        <begin position="54"/>
        <end position="77"/>
    </location>
</feature>
<proteinExistence type="predicted"/>
<feature type="region of interest" description="Disordered" evidence="1">
    <location>
        <begin position="255"/>
        <end position="293"/>
    </location>
</feature>
<dbReference type="Proteomes" id="UP000279994">
    <property type="component" value="Unassembled WGS sequence"/>
</dbReference>
<evidence type="ECO:0000313" key="3">
    <source>
        <dbReference type="EMBL" id="RNM12135.1"/>
    </source>
</evidence>
<feature type="transmembrane region" description="Helical" evidence="2">
    <location>
        <begin position="113"/>
        <end position="132"/>
    </location>
</feature>
<organism evidence="3 4">
    <name type="scientific">Nocardioides pocheonensis</name>
    <dbReference type="NCBI Taxonomy" id="661485"/>
    <lineage>
        <taxon>Bacteria</taxon>
        <taxon>Bacillati</taxon>
        <taxon>Actinomycetota</taxon>
        <taxon>Actinomycetes</taxon>
        <taxon>Propionibacteriales</taxon>
        <taxon>Nocardioidaceae</taxon>
        <taxon>Nocardioides</taxon>
    </lineage>
</organism>
<name>A0A3N0GI34_9ACTN</name>
<sequence length="293" mass="30712">MDLSGIIFVVLAVGWAGYLIPKALKHHDDLAMSRPVDTFSDSVRVVGASTKPASRATARAAATTTAAPAATTAEPGPVLPVPPAPVAQAPVPAPRHTISREAARRAARRRRRVLLVLLLALVAVSVTSYLAYTPWWSTAVPGALILVFLVVARLTVRAQQVRRAAPDQSLRTGAPAEAVEPVAASHATAPAEVEPDLGREDTQGFSREELAEAVAAPVLEEGGLWDPLPVTLPTYVTKARARRTVRTIEITGMTSSGHDAADTELARSADEAAKAEAETVADAEAEQRKAAGA</sequence>
<feature type="transmembrane region" description="Helical" evidence="2">
    <location>
        <begin position="6"/>
        <end position="24"/>
    </location>
</feature>
<evidence type="ECO:0000256" key="1">
    <source>
        <dbReference type="SAM" id="MobiDB-lite"/>
    </source>
</evidence>
<keyword evidence="2" id="KW-1133">Transmembrane helix</keyword>